<keyword evidence="3" id="KW-0963">Cytoplasm</keyword>
<dbReference type="SUPFAM" id="SSF53062">
    <property type="entry name" value="PTS system fructose IIA component-like"/>
    <property type="match status" value="1"/>
</dbReference>
<dbReference type="InterPro" id="IPR033887">
    <property type="entry name" value="PTS_IIA_man"/>
</dbReference>
<evidence type="ECO:0000256" key="2">
    <source>
        <dbReference type="ARBA" id="ARBA00022448"/>
    </source>
</evidence>
<comment type="caution">
    <text evidence="9">The sequence shown here is derived from an EMBL/GenBank/DDBJ whole genome shotgun (WGS) entry which is preliminary data.</text>
</comment>
<evidence type="ECO:0000256" key="4">
    <source>
        <dbReference type="ARBA" id="ARBA00022597"/>
    </source>
</evidence>
<dbReference type="Pfam" id="PF03610">
    <property type="entry name" value="EIIA-man"/>
    <property type="match status" value="1"/>
</dbReference>
<name>A0A415EY84_ENTCA</name>
<evidence type="ECO:0000256" key="1">
    <source>
        <dbReference type="ARBA" id="ARBA00004496"/>
    </source>
</evidence>
<accession>A0A415EY84</accession>
<keyword evidence="2" id="KW-0813">Transport</keyword>
<dbReference type="GO" id="GO:0005737">
    <property type="term" value="C:cytoplasm"/>
    <property type="evidence" value="ECO:0007669"/>
    <property type="project" value="UniProtKB-SubCell"/>
</dbReference>
<dbReference type="GO" id="GO:0009401">
    <property type="term" value="P:phosphoenolpyruvate-dependent sugar phosphotransferase system"/>
    <property type="evidence" value="ECO:0007669"/>
    <property type="project" value="UniProtKB-KW"/>
</dbReference>
<sequence length="139" mass="15320">MNKVKKKYFLISHNELANGLKKALEMIIGTQENLYAFGLMPGGHPDLITNQIEALIDEETQVVILGDIAGGSVCNSAMRLTQQPNVVLVTGMNLPLAMEIIVSQSTSEQQIAAIIEEVRKGMTVQNLRPSIKESFEDFF</sequence>
<evidence type="ECO:0000313" key="10">
    <source>
        <dbReference type="Proteomes" id="UP000286288"/>
    </source>
</evidence>
<dbReference type="InterPro" id="IPR036662">
    <property type="entry name" value="PTS_EIIA_man-typ_sf"/>
</dbReference>
<keyword evidence="6" id="KW-0598">Phosphotransferase system</keyword>
<keyword evidence="4" id="KW-0762">Sugar transport</keyword>
<protein>
    <submittedName>
        <fullName evidence="9">PTS mannose transporter subunit IIA</fullName>
    </submittedName>
</protein>
<reference evidence="9 10" key="1">
    <citation type="submission" date="2018-08" db="EMBL/GenBank/DDBJ databases">
        <title>A genome reference for cultivated species of the human gut microbiota.</title>
        <authorList>
            <person name="Zou Y."/>
            <person name="Xue W."/>
            <person name="Luo G."/>
        </authorList>
    </citation>
    <scope>NUCLEOTIDE SEQUENCE [LARGE SCALE GENOMIC DNA]</scope>
    <source>
        <strain evidence="9 10">AF48-16</strain>
    </source>
</reference>
<evidence type="ECO:0000256" key="7">
    <source>
        <dbReference type="ARBA" id="ARBA00022777"/>
    </source>
</evidence>
<dbReference type="InterPro" id="IPR051471">
    <property type="entry name" value="Bacterial_PTS_sugar_comp"/>
</dbReference>
<feature type="domain" description="PTS EIIA type-4" evidence="8">
    <location>
        <begin position="5"/>
        <end position="131"/>
    </location>
</feature>
<organism evidence="9 10">
    <name type="scientific">Enterococcus casseliflavus</name>
    <name type="common">Enterococcus flavescens</name>
    <dbReference type="NCBI Taxonomy" id="37734"/>
    <lineage>
        <taxon>Bacteria</taxon>
        <taxon>Bacillati</taxon>
        <taxon>Bacillota</taxon>
        <taxon>Bacilli</taxon>
        <taxon>Lactobacillales</taxon>
        <taxon>Enterococcaceae</taxon>
        <taxon>Enterococcus</taxon>
    </lineage>
</organism>
<proteinExistence type="predicted"/>
<comment type="subcellular location">
    <subcellularLocation>
        <location evidence="1">Cytoplasm</location>
    </subcellularLocation>
</comment>
<dbReference type="PROSITE" id="PS51096">
    <property type="entry name" value="PTS_EIIA_TYPE_4"/>
    <property type="match status" value="1"/>
</dbReference>
<dbReference type="EMBL" id="QRMZ01000001">
    <property type="protein sequence ID" value="RHK08243.1"/>
    <property type="molecule type" value="Genomic_DNA"/>
</dbReference>
<dbReference type="Proteomes" id="UP000286288">
    <property type="component" value="Unassembled WGS sequence"/>
</dbReference>
<dbReference type="PANTHER" id="PTHR33799">
    <property type="entry name" value="PTS PERMEASE-RELATED-RELATED"/>
    <property type="match status" value="1"/>
</dbReference>
<dbReference type="Gene3D" id="3.40.50.510">
    <property type="entry name" value="Phosphotransferase system, mannose-type IIA component"/>
    <property type="match status" value="1"/>
</dbReference>
<keyword evidence="7" id="KW-0418">Kinase</keyword>
<evidence type="ECO:0000256" key="3">
    <source>
        <dbReference type="ARBA" id="ARBA00022490"/>
    </source>
</evidence>
<dbReference type="PANTHER" id="PTHR33799:SF1">
    <property type="entry name" value="PTS SYSTEM MANNOSE-SPECIFIC EIIAB COMPONENT-RELATED"/>
    <property type="match status" value="1"/>
</dbReference>
<dbReference type="AlphaFoldDB" id="A0A415EY84"/>
<evidence type="ECO:0000256" key="6">
    <source>
        <dbReference type="ARBA" id="ARBA00022683"/>
    </source>
</evidence>
<evidence type="ECO:0000256" key="5">
    <source>
        <dbReference type="ARBA" id="ARBA00022679"/>
    </source>
</evidence>
<evidence type="ECO:0000313" key="9">
    <source>
        <dbReference type="EMBL" id="RHK08243.1"/>
    </source>
</evidence>
<gene>
    <name evidence="9" type="ORF">DW084_00750</name>
</gene>
<dbReference type="InterPro" id="IPR004701">
    <property type="entry name" value="PTS_EIIA_man-typ"/>
</dbReference>
<dbReference type="GO" id="GO:0016020">
    <property type="term" value="C:membrane"/>
    <property type="evidence" value="ECO:0007669"/>
    <property type="project" value="InterPro"/>
</dbReference>
<dbReference type="GO" id="GO:0016301">
    <property type="term" value="F:kinase activity"/>
    <property type="evidence" value="ECO:0007669"/>
    <property type="project" value="UniProtKB-KW"/>
</dbReference>
<dbReference type="CDD" id="cd00006">
    <property type="entry name" value="PTS_IIA_man"/>
    <property type="match status" value="1"/>
</dbReference>
<evidence type="ECO:0000259" key="8">
    <source>
        <dbReference type="PROSITE" id="PS51096"/>
    </source>
</evidence>
<keyword evidence="5" id="KW-0808">Transferase</keyword>